<feature type="coiled-coil region" evidence="3">
    <location>
        <begin position="76"/>
        <end position="139"/>
    </location>
</feature>
<name>X6MSC7_RETFI</name>
<dbReference type="GO" id="GO:0003723">
    <property type="term" value="F:RNA binding"/>
    <property type="evidence" value="ECO:0007669"/>
    <property type="project" value="UniProtKB-UniRule"/>
</dbReference>
<gene>
    <name evidence="6" type="ORF">RFI_20590</name>
</gene>
<feature type="region of interest" description="Disordered" evidence="4">
    <location>
        <begin position="151"/>
        <end position="171"/>
    </location>
</feature>
<keyword evidence="7" id="KW-1185">Reference proteome</keyword>
<protein>
    <recommendedName>
        <fullName evidence="5">HTH La-type RNA-binding domain-containing protein</fullName>
    </recommendedName>
</protein>
<evidence type="ECO:0000313" key="6">
    <source>
        <dbReference type="EMBL" id="ETO16749.1"/>
    </source>
</evidence>
<feature type="non-terminal residue" evidence="6">
    <location>
        <position position="250"/>
    </location>
</feature>
<feature type="domain" description="HTH La-type RNA-binding" evidence="5">
    <location>
        <begin position="195"/>
        <end position="250"/>
    </location>
</feature>
<keyword evidence="1 2" id="KW-0694">RNA-binding</keyword>
<evidence type="ECO:0000259" key="5">
    <source>
        <dbReference type="PROSITE" id="PS50961"/>
    </source>
</evidence>
<evidence type="ECO:0000256" key="4">
    <source>
        <dbReference type="SAM" id="MobiDB-lite"/>
    </source>
</evidence>
<feature type="region of interest" description="Disordered" evidence="4">
    <location>
        <begin position="21"/>
        <end position="54"/>
    </location>
</feature>
<dbReference type="PROSITE" id="PS50961">
    <property type="entry name" value="HTH_LA"/>
    <property type="match status" value="1"/>
</dbReference>
<dbReference type="EMBL" id="ASPP01017877">
    <property type="protein sequence ID" value="ETO16749.1"/>
    <property type="molecule type" value="Genomic_DNA"/>
</dbReference>
<evidence type="ECO:0000256" key="1">
    <source>
        <dbReference type="ARBA" id="ARBA00022884"/>
    </source>
</evidence>
<reference evidence="6 7" key="1">
    <citation type="journal article" date="2013" name="Curr. Biol.">
        <title>The Genome of the Foraminiferan Reticulomyxa filosa.</title>
        <authorList>
            <person name="Glockner G."/>
            <person name="Hulsmann N."/>
            <person name="Schleicher M."/>
            <person name="Noegel A.A."/>
            <person name="Eichinger L."/>
            <person name="Gallinger C."/>
            <person name="Pawlowski J."/>
            <person name="Sierra R."/>
            <person name="Euteneuer U."/>
            <person name="Pillet L."/>
            <person name="Moustafa A."/>
            <person name="Platzer M."/>
            <person name="Groth M."/>
            <person name="Szafranski K."/>
            <person name="Schliwa M."/>
        </authorList>
    </citation>
    <scope>NUCLEOTIDE SEQUENCE [LARGE SCALE GENOMIC DNA]</scope>
</reference>
<evidence type="ECO:0000256" key="3">
    <source>
        <dbReference type="SAM" id="Coils"/>
    </source>
</evidence>
<evidence type="ECO:0000256" key="2">
    <source>
        <dbReference type="PROSITE-ProRule" id="PRU00332"/>
    </source>
</evidence>
<dbReference type="Proteomes" id="UP000023152">
    <property type="component" value="Unassembled WGS sequence"/>
</dbReference>
<feature type="non-terminal residue" evidence="6">
    <location>
        <position position="1"/>
    </location>
</feature>
<sequence>NELDEEISWQRQLHSILASYKEEEYKESETESGKTKEKEELEHDVVTTQNGHREEKTLTTKEQQLMAQLKEITKWYKQKRDQLVSENDQLSRLVEQKEQEHATRVKGLQEQWMQLHQQRKKARMENITLELKKMELQDRVNDLKECVDRNDHTSSGVHAGSNEDEFGDNDNGADVIDVNTNSNANGDYSDADDLSADTRVLQKLLRAQVEYYFGDYCLKRDKRLLDKIVAEPKGLAKIHLSGYYLRQRKT</sequence>
<dbReference type="AlphaFoldDB" id="X6MSC7"/>
<proteinExistence type="predicted"/>
<keyword evidence="3" id="KW-0175">Coiled coil</keyword>
<evidence type="ECO:0000313" key="7">
    <source>
        <dbReference type="Proteomes" id="UP000023152"/>
    </source>
</evidence>
<organism evidence="6 7">
    <name type="scientific">Reticulomyxa filosa</name>
    <dbReference type="NCBI Taxonomy" id="46433"/>
    <lineage>
        <taxon>Eukaryota</taxon>
        <taxon>Sar</taxon>
        <taxon>Rhizaria</taxon>
        <taxon>Retaria</taxon>
        <taxon>Foraminifera</taxon>
        <taxon>Monothalamids</taxon>
        <taxon>Reticulomyxidae</taxon>
        <taxon>Reticulomyxa</taxon>
    </lineage>
</organism>
<dbReference type="InterPro" id="IPR006630">
    <property type="entry name" value="La_HTH"/>
</dbReference>
<comment type="caution">
    <text evidence="6">The sequence shown here is derived from an EMBL/GenBank/DDBJ whole genome shotgun (WGS) entry which is preliminary data.</text>
</comment>
<accession>X6MSC7</accession>